<evidence type="ECO:0000313" key="2">
    <source>
        <dbReference type="EMBL" id="RZS60334.1"/>
    </source>
</evidence>
<gene>
    <name evidence="2" type="ORF">EV386_0589</name>
</gene>
<comment type="caution">
    <text evidence="2">The sequence shown here is derived from an EMBL/GenBank/DDBJ whole genome shotgun (WGS) entry which is preliminary data.</text>
</comment>
<dbReference type="Proteomes" id="UP000293852">
    <property type="component" value="Unassembled WGS sequence"/>
</dbReference>
<feature type="domain" description="VWA7 N-terminal" evidence="1">
    <location>
        <begin position="120"/>
        <end position="166"/>
    </location>
</feature>
<sequence length="1190" mass="129799">MLLALVAAMALLNRVTPRFGWEEASLEEMHDDVYVHQNLTNRAYREYAAGRPGYNASLALEWHTDYIDSYLYNPLFWAGGFGSGDGLDRLKVATALTHELESLHFDDLTSGEQVASMWTRYLSGCVAGLYWAAENDDVAAAHNILGAAFHAMQDFYSHSNWVDNADRRTVTWHGATAQVRGAGPLYTGSYETPKHLTQKPHGRVSFECSLLQASGVGPLVDLVCGPLSPLYRQSPCQVYERCGDAAAVRTSVLGVELPRGLVYLDPPGIALDSSWQAEIGRQLRDIPQGDPITARELFARAKDLAVESTVWWLRSLEGELGRDPVTKAFWQRVVTADTYGSRRAQFEDFSRLPLLFVGHGEYPPSGRGSDWDWYLRLQIRTSSETDSGTNGSVKVHADGQTFLLDYAKNSQAIVEYNDFSTGDVQSYVVGPLRRLPSSITFEVEGNDVGDILGVIWDGFVGALETVVDAVGDLLLTLIGGHADHVATRKLLWGPDELAGIGPEPRPFSVFLDGDSEGQYNVYGTIRRGPDDGLPHRHHRYVVRLDELECWEESFLHLGQGASEEPFLLAALVNLADPDPQTRVNAFRTQPYPGVGRRDRVAIGHEFTAVVPDAVGMLALPMSVWESDHETAAERDRILREFAGHTEQDTRSWSDRLIETVGATFGSDWKLGGLRAFAFTRAPFGSRAATVYPPPGDAEPIERWVDAGSRLEIALNTTPQWRTWDLPDGAQTILDFSALAESAFAAGDLDDATGLVQAGADRLRDIWARHPDVPFTPVLAAVAAWRGHASRHHPHDVPGQVAAARNAWLLAELVGRHLVSQPTPPQAELTALAASLGPIASLLTFGTPDAEPSAVATRLLCDVYDRMDGDHRIDIGVAWATLSLRRHETAFHPAVADRDAELRRQREAAGEALAVLRPVVTGPGLASHPAPQLRSAARSLRLLVGTATFGSGDSTDSVEANDLAQAVWPLLDGDLRVEAAETWMGLALRHHEVSFHPACPDAKAEQARQRAAAARSLAILEPVVEHLPNPAISDAQVLQAAATLRRLIGLATFGAPTSEPSERANARAQQAWRLVAGDRRIDRGATWTDLALRHHEISVHPDCPDPRAEQRKQRESAAHAVTLLLDVAADAAVTADAAVATAQRRRLDDELRRVQGLLIWGLADGDPDAARLRRLHERVGAHLAAPGGPQG</sequence>
<evidence type="ECO:0000313" key="3">
    <source>
        <dbReference type="Proteomes" id="UP000293852"/>
    </source>
</evidence>
<dbReference type="InterPro" id="IPR056862">
    <property type="entry name" value="VWA7_N"/>
</dbReference>
<evidence type="ECO:0000259" key="1">
    <source>
        <dbReference type="Pfam" id="PF25107"/>
    </source>
</evidence>
<dbReference type="EMBL" id="SGWX01000001">
    <property type="protein sequence ID" value="RZS60334.1"/>
    <property type="molecule type" value="Genomic_DNA"/>
</dbReference>
<accession>A0A4Q7LZE3</accession>
<reference evidence="2 3" key="1">
    <citation type="submission" date="2019-02" db="EMBL/GenBank/DDBJ databases">
        <title>Sequencing the genomes of 1000 actinobacteria strains.</title>
        <authorList>
            <person name="Klenk H.-P."/>
        </authorList>
    </citation>
    <scope>NUCLEOTIDE SEQUENCE [LARGE SCALE GENOMIC DNA]</scope>
    <source>
        <strain evidence="2 3">DSM 16932</strain>
    </source>
</reference>
<dbReference type="Pfam" id="PF25107">
    <property type="entry name" value="VWA7_N"/>
    <property type="match status" value="1"/>
</dbReference>
<keyword evidence="3" id="KW-1185">Reference proteome</keyword>
<organism evidence="2 3">
    <name type="scientific">Xylanimonas ulmi</name>
    <dbReference type="NCBI Taxonomy" id="228973"/>
    <lineage>
        <taxon>Bacteria</taxon>
        <taxon>Bacillati</taxon>
        <taxon>Actinomycetota</taxon>
        <taxon>Actinomycetes</taxon>
        <taxon>Micrococcales</taxon>
        <taxon>Promicromonosporaceae</taxon>
        <taxon>Xylanimonas</taxon>
    </lineage>
</organism>
<protein>
    <recommendedName>
        <fullName evidence="1">VWA7 N-terminal domain-containing protein</fullName>
    </recommendedName>
</protein>
<name>A0A4Q7LZE3_9MICO</name>
<proteinExistence type="predicted"/>
<dbReference type="AlphaFoldDB" id="A0A4Q7LZE3"/>